<evidence type="ECO:0000313" key="2">
    <source>
        <dbReference type="EMBL" id="SNY31471.1"/>
    </source>
</evidence>
<dbReference type="Pfam" id="PF13181">
    <property type="entry name" value="TPR_8"/>
    <property type="match status" value="2"/>
</dbReference>
<dbReference type="SMART" id="SM00028">
    <property type="entry name" value="TPR"/>
    <property type="match status" value="5"/>
</dbReference>
<dbReference type="PROSITE" id="PS50005">
    <property type="entry name" value="TPR"/>
    <property type="match status" value="3"/>
</dbReference>
<dbReference type="PANTHER" id="PTHR44749:SF1">
    <property type="entry name" value="TETRATRICOPEPTIDE-LIKE HELICAL DOMAIN-CONTAINING PROTEIN"/>
    <property type="match status" value="1"/>
</dbReference>
<evidence type="ECO:0000256" key="1">
    <source>
        <dbReference type="PROSITE-ProRule" id="PRU00339"/>
    </source>
</evidence>
<organism evidence="2 3">
    <name type="scientific">Orenia metallireducens</name>
    <dbReference type="NCBI Taxonomy" id="1413210"/>
    <lineage>
        <taxon>Bacteria</taxon>
        <taxon>Bacillati</taxon>
        <taxon>Bacillota</taxon>
        <taxon>Clostridia</taxon>
        <taxon>Halanaerobiales</taxon>
        <taxon>Halobacteroidaceae</taxon>
        <taxon>Orenia</taxon>
    </lineage>
</organism>
<dbReference type="OrthoDB" id="2109918at2"/>
<keyword evidence="1" id="KW-0802">TPR repeat</keyword>
<sequence>MKLKRYLLAFILMIMVVLSTPIKAEEISAKDLLADVVSQLEQVKDFKGTIVSKLYVGEEVIGYRTQVMKSETRSMSHNLSDYSQLAAEENRLLNSIPWIYLPPDYNTLKNSLPLKGQLDYQEPLSDLRDLYNIELLGESIDGKREVYIIQLENMLTLQRVFIDKEYKTISKVEIFNGANIRLATITYEDITLFDSSIWLPVKMVVNDGGGKLLMEVIYQNWDVNIGLTEFDFAKGFDTDYQTKIKQLKEKLEEQRNNDKLYWLLSDLYVKDGNLTEAVNSLQNAIRIKDSIEYRKKLVEIYQMQGRYREALGEIRVALQSVYNDAELNYLLGEVQLQLGRINNARYSLEKAIDLEPKNTLYLEKLFWVYSNLADEYGKYMLDRAEGVAEKLVKLEPKNKNYRTYLADIYLEKGEEFKAYQSYSKSVELAPEDTWVYIKLAQFYDKVGKSNKAEELYEYIVCLDDSLENQRRLADFYFKIGKYELALEEYQALQNRSAGNLNLRFKVAESYLAIGDNEKGLSIFTKILEENNFGEFYLQIGEIVKKYNLDAAIDIYHSALQQEGLLTEEEVGEIHRRLGYIYFEEEGQKELNKLDQLLEIDSQAKIYQLLGKYKFSAGDLDQAISYFKLALNRQDNLENHYNLAIAYLIVNHIDLAKAEAEQIITAGEEALGRELLELIDRIGDLEQDYKDIYVPGRINRIKGDRLRQQGRLTEALVKYRESIYENYDYKLSYFYVGLISGIREDNLQLEMAKSVLEGEELRLLQDLLVHIEEINQF</sequence>
<reference evidence="3" key="1">
    <citation type="submission" date="2017-09" db="EMBL/GenBank/DDBJ databases">
        <authorList>
            <person name="Varghese N."/>
            <person name="Submissions S."/>
        </authorList>
    </citation>
    <scope>NUCLEOTIDE SEQUENCE [LARGE SCALE GENOMIC DNA]</scope>
    <source>
        <strain evidence="3">MSL47</strain>
    </source>
</reference>
<feature type="repeat" description="TPR" evidence="1">
    <location>
        <begin position="603"/>
        <end position="636"/>
    </location>
</feature>
<dbReference type="GO" id="GO:0045892">
    <property type="term" value="P:negative regulation of DNA-templated transcription"/>
    <property type="evidence" value="ECO:0007669"/>
    <property type="project" value="InterPro"/>
</dbReference>
<gene>
    <name evidence="2" type="ORF">SAMN06265827_1155</name>
</gene>
<dbReference type="Gene3D" id="1.25.40.10">
    <property type="entry name" value="Tetratricopeptide repeat domain"/>
    <property type="match status" value="3"/>
</dbReference>
<keyword evidence="3" id="KW-1185">Reference proteome</keyword>
<dbReference type="EMBL" id="OBDZ01000015">
    <property type="protein sequence ID" value="SNY31471.1"/>
    <property type="molecule type" value="Genomic_DNA"/>
</dbReference>
<proteinExistence type="predicted"/>
<dbReference type="PANTHER" id="PTHR44749">
    <property type="entry name" value="SUPPRESSOR OF RPS4-RLD 1"/>
    <property type="match status" value="1"/>
</dbReference>
<dbReference type="InterPro" id="IPR019734">
    <property type="entry name" value="TPR_rpt"/>
</dbReference>
<dbReference type="AlphaFoldDB" id="A0A285HA11"/>
<dbReference type="Proteomes" id="UP000219573">
    <property type="component" value="Unassembled WGS sequence"/>
</dbReference>
<feature type="repeat" description="TPR" evidence="1">
    <location>
        <begin position="325"/>
        <end position="358"/>
    </location>
</feature>
<dbReference type="SUPFAM" id="SSF48452">
    <property type="entry name" value="TPR-like"/>
    <property type="match status" value="2"/>
</dbReference>
<accession>A0A285HA11</accession>
<protein>
    <submittedName>
        <fullName evidence="2">Tetratricopeptide repeat-containing protein</fullName>
    </submittedName>
</protein>
<dbReference type="RefSeq" id="WP_097018100.1">
    <property type="nucleotide sequence ID" value="NZ_OBDZ01000015.1"/>
</dbReference>
<dbReference type="InterPro" id="IPR011990">
    <property type="entry name" value="TPR-like_helical_dom_sf"/>
</dbReference>
<feature type="repeat" description="TPR" evidence="1">
    <location>
        <begin position="399"/>
        <end position="432"/>
    </location>
</feature>
<name>A0A285HA11_9FIRM</name>
<dbReference type="Gene3D" id="2.50.20.10">
    <property type="entry name" value="Lipoprotein localisation LolA/LolB/LppX"/>
    <property type="match status" value="1"/>
</dbReference>
<evidence type="ECO:0000313" key="3">
    <source>
        <dbReference type="Proteomes" id="UP000219573"/>
    </source>
</evidence>
<dbReference type="Pfam" id="PF13432">
    <property type="entry name" value="TPR_16"/>
    <property type="match status" value="1"/>
</dbReference>
<dbReference type="STRING" id="1413210.U472_04225"/>
<dbReference type="InterPro" id="IPR044650">
    <property type="entry name" value="SRFR1-like"/>
</dbReference>